<organism evidence="2 3">
    <name type="scientific">Terfezia boudieri ATCC MYA-4762</name>
    <dbReference type="NCBI Taxonomy" id="1051890"/>
    <lineage>
        <taxon>Eukaryota</taxon>
        <taxon>Fungi</taxon>
        <taxon>Dikarya</taxon>
        <taxon>Ascomycota</taxon>
        <taxon>Pezizomycotina</taxon>
        <taxon>Pezizomycetes</taxon>
        <taxon>Pezizales</taxon>
        <taxon>Pezizaceae</taxon>
        <taxon>Terfezia</taxon>
    </lineage>
</organism>
<feature type="compositionally biased region" description="Low complexity" evidence="1">
    <location>
        <begin position="46"/>
        <end position="56"/>
    </location>
</feature>
<evidence type="ECO:0000256" key="1">
    <source>
        <dbReference type="SAM" id="MobiDB-lite"/>
    </source>
</evidence>
<dbReference type="Proteomes" id="UP000267821">
    <property type="component" value="Unassembled WGS sequence"/>
</dbReference>
<feature type="region of interest" description="Disordered" evidence="1">
    <location>
        <begin position="1"/>
        <end position="91"/>
    </location>
</feature>
<protein>
    <submittedName>
        <fullName evidence="2">Uncharacterized protein</fullName>
    </submittedName>
</protein>
<dbReference type="OrthoDB" id="5493277at2759"/>
<evidence type="ECO:0000313" key="2">
    <source>
        <dbReference type="EMBL" id="RPB23554.1"/>
    </source>
</evidence>
<keyword evidence="3" id="KW-1185">Reference proteome</keyword>
<name>A0A3N4LKX7_9PEZI</name>
<gene>
    <name evidence="2" type="ORF">L211DRAFT_880689</name>
</gene>
<accession>A0A3N4LKX7</accession>
<proteinExistence type="predicted"/>
<dbReference type="InParanoid" id="A0A3N4LKX7"/>
<feature type="non-terminal residue" evidence="2">
    <location>
        <position position="132"/>
    </location>
</feature>
<dbReference type="AlphaFoldDB" id="A0A3N4LKX7"/>
<feature type="compositionally biased region" description="Basic residues" evidence="1">
    <location>
        <begin position="9"/>
        <end position="30"/>
    </location>
</feature>
<reference evidence="2 3" key="1">
    <citation type="journal article" date="2018" name="Nat. Ecol. Evol.">
        <title>Pezizomycetes genomes reveal the molecular basis of ectomycorrhizal truffle lifestyle.</title>
        <authorList>
            <person name="Murat C."/>
            <person name="Payen T."/>
            <person name="Noel B."/>
            <person name="Kuo A."/>
            <person name="Morin E."/>
            <person name="Chen J."/>
            <person name="Kohler A."/>
            <person name="Krizsan K."/>
            <person name="Balestrini R."/>
            <person name="Da Silva C."/>
            <person name="Montanini B."/>
            <person name="Hainaut M."/>
            <person name="Levati E."/>
            <person name="Barry K.W."/>
            <person name="Belfiori B."/>
            <person name="Cichocki N."/>
            <person name="Clum A."/>
            <person name="Dockter R.B."/>
            <person name="Fauchery L."/>
            <person name="Guy J."/>
            <person name="Iotti M."/>
            <person name="Le Tacon F."/>
            <person name="Lindquist E.A."/>
            <person name="Lipzen A."/>
            <person name="Malagnac F."/>
            <person name="Mello A."/>
            <person name="Molinier V."/>
            <person name="Miyauchi S."/>
            <person name="Poulain J."/>
            <person name="Riccioni C."/>
            <person name="Rubini A."/>
            <person name="Sitrit Y."/>
            <person name="Splivallo R."/>
            <person name="Traeger S."/>
            <person name="Wang M."/>
            <person name="Zifcakova L."/>
            <person name="Wipf D."/>
            <person name="Zambonelli A."/>
            <person name="Paolocci F."/>
            <person name="Nowrousian M."/>
            <person name="Ottonello S."/>
            <person name="Baldrian P."/>
            <person name="Spatafora J.W."/>
            <person name="Henrissat B."/>
            <person name="Nagy L.G."/>
            <person name="Aury J.M."/>
            <person name="Wincker P."/>
            <person name="Grigoriev I.V."/>
            <person name="Bonfante P."/>
            <person name="Martin F.M."/>
        </authorList>
    </citation>
    <scope>NUCLEOTIDE SEQUENCE [LARGE SCALE GENOMIC DNA]</scope>
    <source>
        <strain evidence="2 3">ATCC MYA-4762</strain>
    </source>
</reference>
<sequence>MQRQQPTPSHHHRVNHERRTRAKHLLKRHQNQPPPPQNQPKSTVHTSTSRGTSRGSNKIQARSDAPLDRRGQQDSANPGYPLAFKRGQKDREAGIITGHLHDGDNQPYTWAPHGQETIPYYGIRLGEIGRNP</sequence>
<evidence type="ECO:0000313" key="3">
    <source>
        <dbReference type="Proteomes" id="UP000267821"/>
    </source>
</evidence>
<dbReference type="EMBL" id="ML121545">
    <property type="protein sequence ID" value="RPB23554.1"/>
    <property type="molecule type" value="Genomic_DNA"/>
</dbReference>